<organism evidence="2 3">
    <name type="scientific">Acaromyces ingoldii</name>
    <dbReference type="NCBI Taxonomy" id="215250"/>
    <lineage>
        <taxon>Eukaryota</taxon>
        <taxon>Fungi</taxon>
        <taxon>Dikarya</taxon>
        <taxon>Basidiomycota</taxon>
        <taxon>Ustilaginomycotina</taxon>
        <taxon>Exobasidiomycetes</taxon>
        <taxon>Exobasidiales</taxon>
        <taxon>Cryptobasidiaceae</taxon>
        <taxon>Acaromyces</taxon>
    </lineage>
</organism>
<name>A0A316YCH7_9BASI</name>
<dbReference type="Proteomes" id="UP000245768">
    <property type="component" value="Unassembled WGS sequence"/>
</dbReference>
<proteinExistence type="predicted"/>
<feature type="region of interest" description="Disordered" evidence="1">
    <location>
        <begin position="45"/>
        <end position="79"/>
    </location>
</feature>
<dbReference type="EMBL" id="KZ819644">
    <property type="protein sequence ID" value="PWN86584.1"/>
    <property type="molecule type" value="Genomic_DNA"/>
</dbReference>
<dbReference type="OrthoDB" id="3359119at2759"/>
<dbReference type="AlphaFoldDB" id="A0A316YCH7"/>
<evidence type="ECO:0000313" key="3">
    <source>
        <dbReference type="Proteomes" id="UP000245768"/>
    </source>
</evidence>
<dbReference type="RefSeq" id="XP_025373782.1">
    <property type="nucleotide sequence ID" value="XM_025524317.1"/>
</dbReference>
<evidence type="ECO:0000313" key="2">
    <source>
        <dbReference type="EMBL" id="PWN86584.1"/>
    </source>
</evidence>
<reference evidence="2 3" key="1">
    <citation type="journal article" date="2018" name="Mol. Biol. Evol.">
        <title>Broad Genomic Sampling Reveals a Smut Pathogenic Ancestry of the Fungal Clade Ustilaginomycotina.</title>
        <authorList>
            <person name="Kijpornyongpan T."/>
            <person name="Mondo S.J."/>
            <person name="Barry K."/>
            <person name="Sandor L."/>
            <person name="Lee J."/>
            <person name="Lipzen A."/>
            <person name="Pangilinan J."/>
            <person name="LaButti K."/>
            <person name="Hainaut M."/>
            <person name="Henrissat B."/>
            <person name="Grigoriev I.V."/>
            <person name="Spatafora J.W."/>
            <person name="Aime M.C."/>
        </authorList>
    </citation>
    <scope>NUCLEOTIDE SEQUENCE [LARGE SCALE GENOMIC DNA]</scope>
    <source>
        <strain evidence="2 3">MCA 4198</strain>
    </source>
</reference>
<dbReference type="InParanoid" id="A0A316YCH7"/>
<accession>A0A316YCH7</accession>
<evidence type="ECO:0000256" key="1">
    <source>
        <dbReference type="SAM" id="MobiDB-lite"/>
    </source>
</evidence>
<dbReference type="GeneID" id="37046233"/>
<protein>
    <submittedName>
        <fullName evidence="2">Uncharacterized protein</fullName>
    </submittedName>
</protein>
<keyword evidence="3" id="KW-1185">Reference proteome</keyword>
<feature type="compositionally biased region" description="Polar residues" evidence="1">
    <location>
        <begin position="69"/>
        <end position="79"/>
    </location>
</feature>
<gene>
    <name evidence="2" type="ORF">FA10DRAFT_289636</name>
</gene>
<sequence length="79" mass="8328">MASIRNDDGTVNLEGVSRHVEHLKGKYAQNAKNYEANTGKKMSFKGAEDVGAASGTQGESAGEQGPEVASQTESKSQEQ</sequence>